<reference evidence="2" key="1">
    <citation type="submission" date="2015-03" db="EMBL/GenBank/DDBJ databases">
        <authorList>
            <consortium name="Pathogen Informatics"/>
        </authorList>
    </citation>
    <scope>NUCLEOTIDE SEQUENCE [LARGE SCALE GENOMIC DNA]</scope>
    <source>
        <strain evidence="2">K00500041</strain>
    </source>
</reference>
<sequence length="74" mass="7740">MFPARKLCSGSSSTTRWFCGIAAEVLKRLAAVAVPSTSARTVTAPPPSLMVTKLPGAMSSEYLCRSPGNPDGRV</sequence>
<dbReference type="AlphaFoldDB" id="A0A0U0QUY7"/>
<protein>
    <submittedName>
        <fullName evidence="1">Uncharacterized protein</fullName>
    </submittedName>
</protein>
<dbReference type="Proteomes" id="UP000038802">
    <property type="component" value="Unassembled WGS sequence"/>
</dbReference>
<evidence type="ECO:0000313" key="1">
    <source>
        <dbReference type="EMBL" id="COV44712.1"/>
    </source>
</evidence>
<evidence type="ECO:0000313" key="2">
    <source>
        <dbReference type="Proteomes" id="UP000038802"/>
    </source>
</evidence>
<accession>A0A0U0QUY7</accession>
<gene>
    <name evidence="1" type="ORF">ERS007703_01411</name>
</gene>
<organism evidence="1 2">
    <name type="scientific">Mycobacterium tuberculosis</name>
    <dbReference type="NCBI Taxonomy" id="1773"/>
    <lineage>
        <taxon>Bacteria</taxon>
        <taxon>Bacillati</taxon>
        <taxon>Actinomycetota</taxon>
        <taxon>Actinomycetes</taxon>
        <taxon>Mycobacteriales</taxon>
        <taxon>Mycobacteriaceae</taxon>
        <taxon>Mycobacterium</taxon>
        <taxon>Mycobacterium tuberculosis complex</taxon>
    </lineage>
</organism>
<dbReference type="EMBL" id="CSAE01000117">
    <property type="protein sequence ID" value="COV44712.1"/>
    <property type="molecule type" value="Genomic_DNA"/>
</dbReference>
<name>A0A0U0QUY7_MYCTX</name>
<proteinExistence type="predicted"/>